<evidence type="ECO:0000313" key="4">
    <source>
        <dbReference type="Proteomes" id="UP000256431"/>
    </source>
</evidence>
<dbReference type="RefSeq" id="WP_104271117.1">
    <property type="nucleotide sequence ID" value="NZ_PSSW01000008.1"/>
</dbReference>
<dbReference type="AlphaFoldDB" id="A0A3D8H7T8"/>
<dbReference type="Gene3D" id="3.40.50.2000">
    <property type="entry name" value="Glycogen Phosphorylase B"/>
    <property type="match status" value="2"/>
</dbReference>
<dbReference type="InterPro" id="IPR028098">
    <property type="entry name" value="Glyco_trans_4-like_N"/>
</dbReference>
<reference evidence="3 4" key="1">
    <citation type="submission" date="2018-08" db="EMBL/GenBank/DDBJ databases">
        <title>Genome sequence of Marinobacter flavimaris KCTC 12185.</title>
        <authorList>
            <person name="Chun J."/>
            <person name="Kim B.-Y."/>
            <person name="Choi S.-B."/>
            <person name="Kwak M.-J."/>
        </authorList>
    </citation>
    <scope>NUCLEOTIDE SEQUENCE [LARGE SCALE GENOMIC DNA]</scope>
    <source>
        <strain evidence="3 4">KCTC 12185</strain>
    </source>
</reference>
<evidence type="ECO:0000256" key="1">
    <source>
        <dbReference type="SAM" id="MobiDB-lite"/>
    </source>
</evidence>
<evidence type="ECO:0000259" key="2">
    <source>
        <dbReference type="Pfam" id="PF13439"/>
    </source>
</evidence>
<dbReference type="Pfam" id="PF13439">
    <property type="entry name" value="Glyco_transf_4"/>
    <property type="match status" value="1"/>
</dbReference>
<feature type="domain" description="Glycosyltransferase subfamily 4-like N-terminal" evidence="2">
    <location>
        <begin position="159"/>
        <end position="283"/>
    </location>
</feature>
<keyword evidence="4" id="KW-1185">Reference proteome</keyword>
<accession>A0A3D8H7T8</accession>
<feature type="region of interest" description="Disordered" evidence="1">
    <location>
        <begin position="114"/>
        <end position="139"/>
    </location>
</feature>
<comment type="caution">
    <text evidence="3">The sequence shown here is derived from an EMBL/GenBank/DDBJ whole genome shotgun (WGS) entry which is preliminary data.</text>
</comment>
<dbReference type="GO" id="GO:0016757">
    <property type="term" value="F:glycosyltransferase activity"/>
    <property type="evidence" value="ECO:0007669"/>
    <property type="project" value="UniProtKB-ARBA"/>
</dbReference>
<dbReference type="Proteomes" id="UP000256431">
    <property type="component" value="Unassembled WGS sequence"/>
</dbReference>
<organism evidence="3 4">
    <name type="scientific">Marinobacter flavimaris</name>
    <dbReference type="NCBI Taxonomy" id="262076"/>
    <lineage>
        <taxon>Bacteria</taxon>
        <taxon>Pseudomonadati</taxon>
        <taxon>Pseudomonadota</taxon>
        <taxon>Gammaproteobacteria</taxon>
        <taxon>Pseudomonadales</taxon>
        <taxon>Marinobacteraceae</taxon>
        <taxon>Marinobacter</taxon>
    </lineage>
</organism>
<feature type="compositionally biased region" description="Polar residues" evidence="1">
    <location>
        <begin position="128"/>
        <end position="137"/>
    </location>
</feature>
<protein>
    <recommendedName>
        <fullName evidence="2">Glycosyltransferase subfamily 4-like N-terminal domain-containing protein</fullName>
    </recommendedName>
</protein>
<evidence type="ECO:0000313" key="3">
    <source>
        <dbReference type="EMBL" id="RDU42778.1"/>
    </source>
</evidence>
<dbReference type="SUPFAM" id="SSF53756">
    <property type="entry name" value="UDP-Glycosyltransferase/glycogen phosphorylase"/>
    <property type="match status" value="1"/>
</dbReference>
<name>A0A3D8H7T8_9GAMM</name>
<sequence length="486" mass="54342">MRHTEATTETILSNEERIIADLAGRKVLFIAYFFPPTVSTGVPGSQRTVKFLRNLSNGECHVLTVPATVSDQDNALRHLSLPINGEVIHRVAPWDIFKALLSLRKRVKSLFKRGSSPTGTSEAPAATQPAQSVFRSGNDTKDTRSAFQKLKDFIYDLCYFPDRAGPWILPATRYGKKLVREQDIDVIFATGSPWSGLITGYLISKATRKPLIVDFRDPWMDNPFHQSKGRFLDNWTSKLERKVVTHAAAVSLNTPPLRDAFIARYPEIEAERFFVMPNGFDPSEQICKTPRENAPPDTLVLCHTGFLYGVRDPAPLLEAIREANKGLGDSKKKVCLIQVGAINLSYDIGSRFEDLTQTKTLILKGKLSHEECIEIQAQADILVNIQPFTKTQVPSKLYEYLAPKIAIFNITPKDGALGKIVTEDGLGGLFENTDDNRLTATLIQLAIDKTQLDRYVPINIEKYRVDRITSVLSNKIIEISSRVQDA</sequence>
<gene>
    <name evidence="3" type="ORF">DXI23_03690</name>
</gene>
<proteinExistence type="predicted"/>
<dbReference type="EMBL" id="QRDH01000001">
    <property type="protein sequence ID" value="RDU42778.1"/>
    <property type="molecule type" value="Genomic_DNA"/>
</dbReference>